<organism evidence="1 2">
    <name type="scientific">Actinomyces bouchesdurhonensis</name>
    <dbReference type="NCBI Taxonomy" id="1852361"/>
    <lineage>
        <taxon>Bacteria</taxon>
        <taxon>Bacillati</taxon>
        <taxon>Actinomycetota</taxon>
        <taxon>Actinomycetes</taxon>
        <taxon>Actinomycetales</taxon>
        <taxon>Actinomycetaceae</taxon>
        <taxon>Actinomyces</taxon>
    </lineage>
</organism>
<gene>
    <name evidence="1" type="ORF">HXK09_04525</name>
</gene>
<protein>
    <recommendedName>
        <fullName evidence="3">DUF11 domain-containing protein</fullName>
    </recommendedName>
</protein>
<dbReference type="PANTHER" id="PTHR34819">
    <property type="entry name" value="LARGE CYSTEINE-RICH PERIPLASMIC PROTEIN OMCB"/>
    <property type="match status" value="1"/>
</dbReference>
<name>A0A929WVL6_9ACTO</name>
<dbReference type="InterPro" id="IPR051172">
    <property type="entry name" value="Chlamydia_OmcB"/>
</dbReference>
<comment type="caution">
    <text evidence="1">The sequence shown here is derived from an EMBL/GenBank/DDBJ whole genome shotgun (WGS) entry which is preliminary data.</text>
</comment>
<sequence length="466" mass="48108">MSRFIRPRRALASAVVRACTVAIVGVLAVVGIVVQGPIAVADTEETGGGASSGLLGAGHSMDLIVQIIGYAATGVASEPFTYTVKVSNLGPDSGDGATLDVDLGTGVSGASATCASSAGGAQCPADLSVTDGAAASGGGKLTATIPVLPAGGAVEIRVGGTYPYYSSLTTTATVTPAAGDTDTDMSTNTVTQQTATPLDMVPVVSKVQDKERVASGEVRTYTVRYENRGSTPIPNVRLSDEYTGSKESSTLIYSVSCGAGTINIACPSWADGVTKTTMAVNEHSQLYLFKTDESEPLTLPAHSVLELIIPVTETVPGCAIGGAYEVYNGAQMVQFPNLLNGEEIVKGTITVPTCDMVPVVSKVQDKETVASGEERTYTVRYENRGADPIPDVHLSDSFKRGSSYSTVEYSLSCGPGTTNIDCPTWADGTTITKEGTPNYPSFTLFERTVTLPGHSGLFIIEGVVGV</sequence>
<evidence type="ECO:0000313" key="1">
    <source>
        <dbReference type="EMBL" id="MBF0966417.1"/>
    </source>
</evidence>
<dbReference type="EMBL" id="JABZGF010000107">
    <property type="protein sequence ID" value="MBF0966417.1"/>
    <property type="molecule type" value="Genomic_DNA"/>
</dbReference>
<reference evidence="1" key="1">
    <citation type="submission" date="2020-04" db="EMBL/GenBank/DDBJ databases">
        <title>Deep metagenomics examines the oral microbiome during advanced dental caries in children, revealing novel taxa and co-occurrences with host molecules.</title>
        <authorList>
            <person name="Baker J.L."/>
            <person name="Morton J.T."/>
            <person name="Dinis M."/>
            <person name="Alvarez R."/>
            <person name="Tran N.C."/>
            <person name="Knight R."/>
            <person name="Edlund A."/>
        </authorList>
    </citation>
    <scope>NUCLEOTIDE SEQUENCE</scope>
    <source>
        <strain evidence="1">JCVI_30_bin.13</strain>
    </source>
</reference>
<proteinExistence type="predicted"/>
<accession>A0A929WVL6</accession>
<dbReference type="Proteomes" id="UP000759246">
    <property type="component" value="Unassembled WGS sequence"/>
</dbReference>
<evidence type="ECO:0000313" key="2">
    <source>
        <dbReference type="Proteomes" id="UP000759246"/>
    </source>
</evidence>
<dbReference type="AlphaFoldDB" id="A0A929WVL6"/>
<evidence type="ECO:0008006" key="3">
    <source>
        <dbReference type="Google" id="ProtNLM"/>
    </source>
</evidence>